<dbReference type="OrthoDB" id="4062651at2759"/>
<sequence length="162" mass="17241">MTTSISSTNSFPAPASPTASTTRETPASLRSQPGLPASKSLPTLPTASSTSTSIPPPPPASTTGLKALPSSSRSPTSAPRSATSALRISPVRSPIPPPRTQRSPRSYRHRLRERDPASGSERSREQRGTWRRRCSPKGPCRGGPTCSPSGCGTRSRWRLRRS</sequence>
<accession>A0A9E7KF66</accession>
<proteinExistence type="predicted"/>
<feature type="compositionally biased region" description="Low complexity" evidence="1">
    <location>
        <begin position="40"/>
        <end position="53"/>
    </location>
</feature>
<dbReference type="Proteomes" id="UP001055439">
    <property type="component" value="Chromosome 7"/>
</dbReference>
<name>A0A9E7KF66_9LILI</name>
<feature type="region of interest" description="Disordered" evidence="1">
    <location>
        <begin position="1"/>
        <end position="162"/>
    </location>
</feature>
<keyword evidence="3" id="KW-1185">Reference proteome</keyword>
<feature type="compositionally biased region" description="Polar residues" evidence="1">
    <location>
        <begin position="1"/>
        <end position="31"/>
    </location>
</feature>
<dbReference type="AlphaFoldDB" id="A0A9E7KF66"/>
<feature type="compositionally biased region" description="Basic and acidic residues" evidence="1">
    <location>
        <begin position="112"/>
        <end position="128"/>
    </location>
</feature>
<evidence type="ECO:0000313" key="3">
    <source>
        <dbReference type="Proteomes" id="UP001055439"/>
    </source>
</evidence>
<gene>
    <name evidence="2" type="ORF">MUK42_12552</name>
</gene>
<dbReference type="EMBL" id="CP097509">
    <property type="protein sequence ID" value="URE14584.1"/>
    <property type="molecule type" value="Genomic_DNA"/>
</dbReference>
<organism evidence="2 3">
    <name type="scientific">Musa troglodytarum</name>
    <name type="common">fe'i banana</name>
    <dbReference type="NCBI Taxonomy" id="320322"/>
    <lineage>
        <taxon>Eukaryota</taxon>
        <taxon>Viridiplantae</taxon>
        <taxon>Streptophyta</taxon>
        <taxon>Embryophyta</taxon>
        <taxon>Tracheophyta</taxon>
        <taxon>Spermatophyta</taxon>
        <taxon>Magnoliopsida</taxon>
        <taxon>Liliopsida</taxon>
        <taxon>Zingiberales</taxon>
        <taxon>Musaceae</taxon>
        <taxon>Musa</taxon>
    </lineage>
</organism>
<feature type="compositionally biased region" description="Low complexity" evidence="1">
    <location>
        <begin position="61"/>
        <end position="92"/>
    </location>
</feature>
<keyword evidence="2" id="KW-0808">Transferase</keyword>
<protein>
    <submittedName>
        <fullName evidence="2">Protein tyrosine kinase</fullName>
    </submittedName>
</protein>
<evidence type="ECO:0000256" key="1">
    <source>
        <dbReference type="SAM" id="MobiDB-lite"/>
    </source>
</evidence>
<keyword evidence="2" id="KW-0418">Kinase</keyword>
<reference evidence="2" key="1">
    <citation type="submission" date="2022-05" db="EMBL/GenBank/DDBJ databases">
        <title>The Musa troglodytarum L. genome provides insights into the mechanism of non-climacteric behaviour and enrichment of carotenoids.</title>
        <authorList>
            <person name="Wang J."/>
        </authorList>
    </citation>
    <scope>NUCLEOTIDE SEQUENCE</scope>
    <source>
        <tissue evidence="2">Leaf</tissue>
    </source>
</reference>
<dbReference type="GO" id="GO:0016301">
    <property type="term" value="F:kinase activity"/>
    <property type="evidence" value="ECO:0007669"/>
    <property type="project" value="UniProtKB-KW"/>
</dbReference>
<evidence type="ECO:0000313" key="2">
    <source>
        <dbReference type="EMBL" id="URE14584.1"/>
    </source>
</evidence>